<dbReference type="VEuPathDB" id="MicrosporidiaDB:EDEG_02945"/>
<evidence type="ECO:0000313" key="3">
    <source>
        <dbReference type="EMBL" id="EJW02662.1"/>
    </source>
</evidence>
<accession>J9DMU3</accession>
<dbReference type="OrthoDB" id="1701769at2759"/>
<keyword evidence="4" id="KW-1185">Reference proteome</keyword>
<dbReference type="GO" id="GO:0002100">
    <property type="term" value="P:tRNA wobble adenosine to inosine editing"/>
    <property type="evidence" value="ECO:0007669"/>
    <property type="project" value="TreeGrafter"/>
</dbReference>
<dbReference type="InterPro" id="IPR016193">
    <property type="entry name" value="Cytidine_deaminase-like"/>
</dbReference>
<keyword evidence="1" id="KW-0378">Hydrolase</keyword>
<dbReference type="EMBL" id="AFBI03000061">
    <property type="protein sequence ID" value="EJW02662.1"/>
    <property type="molecule type" value="Genomic_DNA"/>
</dbReference>
<proteinExistence type="predicted"/>
<dbReference type="PANTHER" id="PTHR11079">
    <property type="entry name" value="CYTOSINE DEAMINASE FAMILY MEMBER"/>
    <property type="match status" value="1"/>
</dbReference>
<evidence type="ECO:0000256" key="1">
    <source>
        <dbReference type="ARBA" id="ARBA00022801"/>
    </source>
</evidence>
<dbReference type="CDD" id="cd01285">
    <property type="entry name" value="nucleoside_deaminase"/>
    <property type="match status" value="1"/>
</dbReference>
<evidence type="ECO:0000259" key="2">
    <source>
        <dbReference type="PROSITE" id="PS51747"/>
    </source>
</evidence>
<reference evidence="3 4" key="1">
    <citation type="submission" date="2011-08" db="EMBL/GenBank/DDBJ databases">
        <authorList>
            <person name="Liu Z.J."/>
            <person name="Shi F.L."/>
            <person name="Lu J.Q."/>
            <person name="Li M."/>
            <person name="Wang Z.L."/>
        </authorList>
    </citation>
    <scope>NUCLEOTIDE SEQUENCE [LARGE SCALE GENOMIC DNA]</scope>
    <source>
        <strain evidence="3 4">USNM 41457</strain>
    </source>
</reference>
<dbReference type="Pfam" id="PF00383">
    <property type="entry name" value="dCMP_cyt_deam_1"/>
    <property type="match status" value="1"/>
</dbReference>
<dbReference type="PROSITE" id="PS51747">
    <property type="entry name" value="CYT_DCMP_DEAMINASES_2"/>
    <property type="match status" value="1"/>
</dbReference>
<dbReference type="AlphaFoldDB" id="J9DMU3"/>
<dbReference type="STRING" id="1003232.J9DMU3"/>
<dbReference type="Proteomes" id="UP000003163">
    <property type="component" value="Unassembled WGS sequence"/>
</dbReference>
<evidence type="ECO:0000313" key="4">
    <source>
        <dbReference type="Proteomes" id="UP000003163"/>
    </source>
</evidence>
<dbReference type="InterPro" id="IPR002125">
    <property type="entry name" value="CMP_dCMP_dom"/>
</dbReference>
<dbReference type="OMA" id="YESINNC"/>
<dbReference type="SUPFAM" id="SSF53927">
    <property type="entry name" value="Cytidine deaminase-like"/>
    <property type="match status" value="1"/>
</dbReference>
<organism evidence="3 4">
    <name type="scientific">Edhazardia aedis (strain USNM 41457)</name>
    <name type="common">Microsporidian parasite</name>
    <dbReference type="NCBI Taxonomy" id="1003232"/>
    <lineage>
        <taxon>Eukaryota</taxon>
        <taxon>Fungi</taxon>
        <taxon>Fungi incertae sedis</taxon>
        <taxon>Microsporidia</taxon>
        <taxon>Edhazardia</taxon>
    </lineage>
</organism>
<name>J9DMU3_EDHAE</name>
<feature type="domain" description="CMP/dCMP-type deaminase" evidence="2">
    <location>
        <begin position="4"/>
        <end position="190"/>
    </location>
</feature>
<dbReference type="GO" id="GO:0052717">
    <property type="term" value="F:tRNA-specific adenosine-34 deaminase activity"/>
    <property type="evidence" value="ECO:0007669"/>
    <property type="project" value="TreeGrafter"/>
</dbReference>
<comment type="caution">
    <text evidence="3">The sequence shown here is derived from an EMBL/GenBank/DDBJ whole genome shotgun (WGS) entry which is preliminary data.</text>
</comment>
<gene>
    <name evidence="3" type="ORF">EDEG_02945</name>
</gene>
<dbReference type="HOGENOM" id="CLU_025810_8_1_1"/>
<dbReference type="Gene3D" id="3.40.140.10">
    <property type="entry name" value="Cytidine Deaminase, domain 2"/>
    <property type="match status" value="1"/>
</dbReference>
<sequence>MFVKNHKYFMEKAYKLAEEAYTQNEVPVGCVIVRNNEVISFGHNMTNQLSNPLAHAEVVAIKQGLNSGLITESDFKNHDKNLMCIQDSSYNVTDFYNIQFFSNNAIHNEEKTLLGEFRNKTINKKSNHLHFYVNLEPCGMCTEILHQFNCCYFYTCRNNIFGGNTVLKINNKNKGFFFDDEERSINLLKLFYKRENLNAPEDIRKCKGA</sequence>
<protein>
    <recommendedName>
        <fullName evidence="2">CMP/dCMP-type deaminase domain-containing protein</fullName>
    </recommendedName>
</protein>
<reference evidence="4" key="2">
    <citation type="submission" date="2015-07" db="EMBL/GenBank/DDBJ databases">
        <title>Contrasting host-pathogen interactions and genome evolution in two generalist and specialist microsporidian pathogens of mosquitoes.</title>
        <authorList>
            <consortium name="The Broad Institute Genomics Platform"/>
            <consortium name="The Broad Institute Genome Sequencing Center for Infectious Disease"/>
            <person name="Cuomo C.A."/>
            <person name="Sanscrainte N.D."/>
            <person name="Goldberg J.M."/>
            <person name="Heiman D."/>
            <person name="Young S."/>
            <person name="Zeng Q."/>
            <person name="Becnel J.J."/>
            <person name="Birren B.W."/>
        </authorList>
    </citation>
    <scope>NUCLEOTIDE SEQUENCE [LARGE SCALE GENOMIC DNA]</scope>
    <source>
        <strain evidence="4">USNM 41457</strain>
    </source>
</reference>
<dbReference type="InParanoid" id="J9DMU3"/>
<dbReference type="PANTHER" id="PTHR11079:SF149">
    <property type="entry name" value="TRNA-SPECIFIC ADENOSINE DEAMINASE 2"/>
    <property type="match status" value="1"/>
</dbReference>